<sequence>MSDEAALSTILEAILFSAGRSMSVDELMEQTKRTRGEVGGALSDLRATIRRRRDSALQLTEVSGRWIFEVRPTLSNHLPESVRPEVPQRLLPAAALIAYHQPMSQVQLVDMLGQRAYDHVRDLAHFGFIDRRRDGLTRRLTTTRRFAEYFGCPEIHYRKVRTWFREEASKAGLTSAQLAESLSDGQMTIEEFTETPSIESLELEAAHAEE</sequence>
<keyword evidence="3" id="KW-0159">Chromosome partition</keyword>
<keyword evidence="1" id="KW-0963">Cytoplasm</keyword>
<dbReference type="InterPro" id="IPR005234">
    <property type="entry name" value="ScpB_csome_segregation"/>
</dbReference>
<dbReference type="PANTHER" id="PTHR34298">
    <property type="entry name" value="SEGREGATION AND CONDENSATION PROTEIN B"/>
    <property type="match status" value="1"/>
</dbReference>
<accession>A0A075IEF4</accession>
<evidence type="ECO:0000256" key="3">
    <source>
        <dbReference type="ARBA" id="ARBA00022829"/>
    </source>
</evidence>
<name>A0A075IEF4_9EURY</name>
<reference evidence="5" key="1">
    <citation type="journal article" date="2014" name="Genome Biol. Evol.">
        <title>Pangenome evidence for extensive interdomain horizontal transfer affecting lineage core and shell genes in uncultured planktonic thaumarchaeota and euryarchaeota.</title>
        <authorList>
            <person name="Deschamps P."/>
            <person name="Zivanovic Y."/>
            <person name="Moreira D."/>
            <person name="Rodriguez-Valera F."/>
            <person name="Lopez-Garcia P."/>
        </authorList>
    </citation>
    <scope>NUCLEOTIDE SEQUENCE</scope>
</reference>
<dbReference type="PANTHER" id="PTHR34298:SF2">
    <property type="entry name" value="SEGREGATION AND CONDENSATION PROTEIN B"/>
    <property type="match status" value="1"/>
</dbReference>
<dbReference type="InterPro" id="IPR036388">
    <property type="entry name" value="WH-like_DNA-bd_sf"/>
</dbReference>
<evidence type="ECO:0000256" key="2">
    <source>
        <dbReference type="ARBA" id="ARBA00022618"/>
    </source>
</evidence>
<keyword evidence="4" id="KW-0131">Cell cycle</keyword>
<dbReference type="Gene3D" id="1.10.10.10">
    <property type="entry name" value="Winged helix-like DNA-binding domain superfamily/Winged helix DNA-binding domain"/>
    <property type="match status" value="2"/>
</dbReference>
<organism evidence="5">
    <name type="scientific">uncultured marine group II/III euryarchaeote SAT1000_33_B09</name>
    <dbReference type="NCBI Taxonomy" id="1456574"/>
    <lineage>
        <taxon>Archaea</taxon>
        <taxon>Methanobacteriati</taxon>
        <taxon>Methanobacteriota</taxon>
        <taxon>environmental samples</taxon>
    </lineage>
</organism>
<evidence type="ECO:0000256" key="1">
    <source>
        <dbReference type="ARBA" id="ARBA00022490"/>
    </source>
</evidence>
<evidence type="ECO:0000256" key="4">
    <source>
        <dbReference type="ARBA" id="ARBA00023306"/>
    </source>
</evidence>
<gene>
    <name evidence="5" type="primary">scpB</name>
</gene>
<dbReference type="GO" id="GO:0051304">
    <property type="term" value="P:chromosome separation"/>
    <property type="evidence" value="ECO:0007669"/>
    <property type="project" value="InterPro"/>
</dbReference>
<dbReference type="Pfam" id="PF04079">
    <property type="entry name" value="SMC_ScpB"/>
    <property type="match status" value="1"/>
</dbReference>
<evidence type="ECO:0000313" key="5">
    <source>
        <dbReference type="EMBL" id="AIF24528.1"/>
    </source>
</evidence>
<proteinExistence type="predicted"/>
<protein>
    <submittedName>
        <fullName evidence="5">Putative transcriptional regulator (ScpB)</fullName>
    </submittedName>
</protein>
<dbReference type="GO" id="GO:0051301">
    <property type="term" value="P:cell division"/>
    <property type="evidence" value="ECO:0007669"/>
    <property type="project" value="UniProtKB-KW"/>
</dbReference>
<dbReference type="EMBL" id="KF901263">
    <property type="protein sequence ID" value="AIF24528.1"/>
    <property type="molecule type" value="Genomic_DNA"/>
</dbReference>
<dbReference type="InterPro" id="IPR036390">
    <property type="entry name" value="WH_DNA-bd_sf"/>
</dbReference>
<dbReference type="AlphaFoldDB" id="A0A075IEF4"/>
<dbReference type="SUPFAM" id="SSF46785">
    <property type="entry name" value="Winged helix' DNA-binding domain"/>
    <property type="match status" value="2"/>
</dbReference>
<keyword evidence="2" id="KW-0132">Cell division</keyword>